<dbReference type="SMART" id="SM00442">
    <property type="entry name" value="FGF"/>
    <property type="match status" value="1"/>
</dbReference>
<reference evidence="2 3" key="1">
    <citation type="journal article" date="2004" name="J. Virol.">
        <title>Functional genomics analysis of Singapore grouper iridovirus: complete sequence determination and proteomic analysis.</title>
        <authorList>
            <person name="Song W.J."/>
            <person name="Qin Q.W."/>
            <person name="Qiu J."/>
            <person name="Huang C.H."/>
            <person name="Wang F."/>
            <person name="Hew C.L."/>
        </authorList>
    </citation>
    <scope>NUCLEOTIDE SEQUENCE [LARGE SCALE GENOMIC DNA]</scope>
</reference>
<dbReference type="InterPro" id="IPR008996">
    <property type="entry name" value="IL1/FGF"/>
</dbReference>
<accession>Q5YFC1</accession>
<dbReference type="SUPFAM" id="SSF50353">
    <property type="entry name" value="Cytokine"/>
    <property type="match status" value="1"/>
</dbReference>
<proteinExistence type="inferred from homology"/>
<dbReference type="Pfam" id="PF00167">
    <property type="entry name" value="FGF"/>
    <property type="match status" value="1"/>
</dbReference>
<dbReference type="CDD" id="cd00058">
    <property type="entry name" value="beta-trefoil_FGF"/>
    <property type="match status" value="1"/>
</dbReference>
<gene>
    <name evidence="2" type="ORF">ORF144R</name>
</gene>
<evidence type="ECO:0000313" key="2">
    <source>
        <dbReference type="EMBL" id="AAS18159.1"/>
    </source>
</evidence>
<dbReference type="GeneID" id="3197057"/>
<dbReference type="PRINTS" id="PR00263">
    <property type="entry name" value="HBGFFGF"/>
</dbReference>
<evidence type="ECO:0008006" key="4">
    <source>
        <dbReference type="Google" id="ProtNLM"/>
    </source>
</evidence>
<dbReference type="EMBL" id="AY521625">
    <property type="protein sequence ID" value="AAS18159.1"/>
    <property type="molecule type" value="Genomic_DNA"/>
</dbReference>
<dbReference type="InterPro" id="IPR056378">
    <property type="entry name" value="Let-756-like_FGF"/>
</dbReference>
<keyword evidence="3" id="KW-1185">Reference proteome</keyword>
<evidence type="ECO:0000313" key="3">
    <source>
        <dbReference type="Proteomes" id="UP000172127"/>
    </source>
</evidence>
<dbReference type="RefSeq" id="YP_164239.1">
    <property type="nucleotide sequence ID" value="NC_006549.1"/>
</dbReference>
<protein>
    <recommendedName>
        <fullName evidence="4">Fibroblast growth factor</fullName>
    </recommendedName>
</protein>
<evidence type="ECO:0000256" key="1">
    <source>
        <dbReference type="ARBA" id="ARBA00007936"/>
    </source>
</evidence>
<sequence>MKLHRAAILIVMFIHDICANDEQYKILYCKTNFMLEVNGTAVSGGTDKQSQTAKLTLKSVRAGQIVIKGSIGGYVCMDRNGAVSAKTTYVQSDCVFNETLLPNNYNSYSAAEHLNPETRANMHLAIDKAGKVRSGKRTAKTDNSAQWLVLAE</sequence>
<organism evidence="2 3">
    <name type="scientific">Singapore grouper iridovirus</name>
    <dbReference type="NCBI Taxonomy" id="262968"/>
    <lineage>
        <taxon>Viruses</taxon>
        <taxon>Varidnaviria</taxon>
        <taxon>Bamfordvirae</taxon>
        <taxon>Nucleocytoviricota</taxon>
        <taxon>Megaviricetes</taxon>
        <taxon>Pimascovirales</taxon>
        <taxon>Pimascovirales incertae sedis</taxon>
        <taxon>Iridoviridae</taxon>
        <taxon>Alphairidovirinae</taxon>
        <taxon>Ranavirus</taxon>
        <taxon>Ranavirus epinephelus1</taxon>
    </lineage>
</organism>
<dbReference type="Gene3D" id="2.80.10.50">
    <property type="match status" value="1"/>
</dbReference>
<comment type="similarity">
    <text evidence="1">Belongs to the heparin-binding growth factors family.</text>
</comment>
<dbReference type="GO" id="GO:0008083">
    <property type="term" value="F:growth factor activity"/>
    <property type="evidence" value="ECO:0007669"/>
    <property type="project" value="InterPro"/>
</dbReference>
<dbReference type="Proteomes" id="UP000172127">
    <property type="component" value="Segment"/>
</dbReference>
<dbReference type="KEGG" id="vg:3197057"/>
<dbReference type="PANTHER" id="PTHR11486">
    <property type="entry name" value="FIBROBLAST GROWTH FACTOR"/>
    <property type="match status" value="1"/>
</dbReference>
<dbReference type="InterPro" id="IPR002209">
    <property type="entry name" value="Fibroblast_GF_fam"/>
</dbReference>
<name>Q5YFC1_9VIRU</name>